<organism evidence="6 7">
    <name type="scientific">Pristionchus pacificus</name>
    <name type="common">Parasitic nematode worm</name>
    <dbReference type="NCBI Taxonomy" id="54126"/>
    <lineage>
        <taxon>Eukaryota</taxon>
        <taxon>Metazoa</taxon>
        <taxon>Ecdysozoa</taxon>
        <taxon>Nematoda</taxon>
        <taxon>Chromadorea</taxon>
        <taxon>Rhabditida</taxon>
        <taxon>Rhabditina</taxon>
        <taxon>Diplogasteromorpha</taxon>
        <taxon>Diplogasteroidea</taxon>
        <taxon>Neodiplogasteridae</taxon>
        <taxon>Pristionchus</taxon>
    </lineage>
</organism>
<dbReference type="PANTHER" id="PTHR22945:SF40">
    <property type="entry name" value="SERPENTINE RECEPTOR, CLASS D (DELTA)-RELATED"/>
    <property type="match status" value="1"/>
</dbReference>
<keyword evidence="4" id="KW-1133">Transmembrane helix</keyword>
<dbReference type="Pfam" id="PF10317">
    <property type="entry name" value="7TM_GPCR_Srd"/>
    <property type="match status" value="1"/>
</dbReference>
<keyword evidence="7" id="KW-1185">Reference proteome</keyword>
<evidence type="ECO:0000256" key="1">
    <source>
        <dbReference type="ARBA" id="ARBA00004141"/>
    </source>
</evidence>
<dbReference type="PANTHER" id="PTHR22945">
    <property type="entry name" value="SERPENTINE RECEPTOR, CLASS D DELTA"/>
    <property type="match status" value="1"/>
</dbReference>
<sequence length="110" mass="11959">MSYTAMDIVFLFAHSLSGILGIFGNSALLFAIKFRSPSAWKSFSILLSNSAIIDLVACVSSVMSMERQAILIVAAFKEVTATIYLGPCSLVSDFACHVHCKEHKVQLLTN</sequence>
<name>A0A2A6C394_PRIPA</name>
<accession>A0A2A6C394</accession>
<dbReference type="InterPro" id="IPR050920">
    <property type="entry name" value="Nematode_rcpt-like_delta"/>
</dbReference>
<evidence type="ECO:0000313" key="6">
    <source>
        <dbReference type="EnsemblMetazoa" id="PPA40526.1"/>
    </source>
</evidence>
<proteinExistence type="inferred from homology"/>
<dbReference type="OrthoDB" id="5873496at2759"/>
<comment type="subcellular location">
    <subcellularLocation>
        <location evidence="1">Membrane</location>
        <topology evidence="1">Multi-pass membrane protein</topology>
    </subcellularLocation>
</comment>
<dbReference type="GO" id="GO:0016020">
    <property type="term" value="C:membrane"/>
    <property type="evidence" value="ECO:0007669"/>
    <property type="project" value="UniProtKB-SubCell"/>
</dbReference>
<dbReference type="EnsemblMetazoa" id="PPA40526.1">
    <property type="protein sequence ID" value="PPA40526.1"/>
    <property type="gene ID" value="WBGene00278895"/>
</dbReference>
<reference evidence="6" key="2">
    <citation type="submission" date="2022-06" db="UniProtKB">
        <authorList>
            <consortium name="EnsemblMetazoa"/>
        </authorList>
    </citation>
    <scope>IDENTIFICATION</scope>
    <source>
        <strain evidence="6">PS312</strain>
    </source>
</reference>
<protein>
    <submittedName>
        <fullName evidence="6">G protein-coupled receptor</fullName>
    </submittedName>
</protein>
<gene>
    <name evidence="6" type="primary">WBGene00278895</name>
</gene>
<dbReference type="SUPFAM" id="SSF81321">
    <property type="entry name" value="Family A G protein-coupled receptor-like"/>
    <property type="match status" value="1"/>
</dbReference>
<comment type="similarity">
    <text evidence="2">Belongs to the nematode receptor-like protein srd family.</text>
</comment>
<dbReference type="AlphaFoldDB" id="A0A2A6C394"/>
<keyword evidence="3" id="KW-0812">Transmembrane</keyword>
<evidence type="ECO:0000313" key="7">
    <source>
        <dbReference type="Proteomes" id="UP000005239"/>
    </source>
</evidence>
<evidence type="ECO:0000256" key="3">
    <source>
        <dbReference type="ARBA" id="ARBA00022692"/>
    </source>
</evidence>
<reference evidence="7" key="1">
    <citation type="journal article" date="2008" name="Nat. Genet.">
        <title>The Pristionchus pacificus genome provides a unique perspective on nematode lifestyle and parasitism.</title>
        <authorList>
            <person name="Dieterich C."/>
            <person name="Clifton S.W."/>
            <person name="Schuster L.N."/>
            <person name="Chinwalla A."/>
            <person name="Delehaunty K."/>
            <person name="Dinkelacker I."/>
            <person name="Fulton L."/>
            <person name="Fulton R."/>
            <person name="Godfrey J."/>
            <person name="Minx P."/>
            <person name="Mitreva M."/>
            <person name="Roeseler W."/>
            <person name="Tian H."/>
            <person name="Witte H."/>
            <person name="Yang S.P."/>
            <person name="Wilson R.K."/>
            <person name="Sommer R.J."/>
        </authorList>
    </citation>
    <scope>NUCLEOTIDE SEQUENCE [LARGE SCALE GENOMIC DNA]</scope>
    <source>
        <strain evidence="7">PS312</strain>
    </source>
</reference>
<dbReference type="Gene3D" id="1.20.1070.10">
    <property type="entry name" value="Rhodopsin 7-helix transmembrane proteins"/>
    <property type="match status" value="1"/>
</dbReference>
<keyword evidence="5" id="KW-0472">Membrane</keyword>
<dbReference type="Proteomes" id="UP000005239">
    <property type="component" value="Unassembled WGS sequence"/>
</dbReference>
<evidence type="ECO:0000256" key="2">
    <source>
        <dbReference type="ARBA" id="ARBA00009166"/>
    </source>
</evidence>
<evidence type="ECO:0000256" key="4">
    <source>
        <dbReference type="ARBA" id="ARBA00022989"/>
    </source>
</evidence>
<dbReference type="InterPro" id="IPR019421">
    <property type="entry name" value="7TM_GPCR_serpentine_rcpt_Srd"/>
</dbReference>
<accession>A0A8R1UZG2</accession>
<evidence type="ECO:0000256" key="5">
    <source>
        <dbReference type="ARBA" id="ARBA00023136"/>
    </source>
</evidence>